<dbReference type="SUPFAM" id="SSF48576">
    <property type="entry name" value="Terpenoid synthases"/>
    <property type="match status" value="1"/>
</dbReference>
<evidence type="ECO:0000256" key="2">
    <source>
        <dbReference type="ARBA" id="ARBA00006706"/>
    </source>
</evidence>
<evidence type="ECO:0000313" key="8">
    <source>
        <dbReference type="Proteomes" id="UP001601288"/>
    </source>
</evidence>
<evidence type="ECO:0000256" key="4">
    <source>
        <dbReference type="ARBA" id="ARBA00022723"/>
    </source>
</evidence>
<dbReference type="EMBL" id="JBIAFP010000009">
    <property type="protein sequence ID" value="MFE9226510.1"/>
    <property type="molecule type" value="Genomic_DNA"/>
</dbReference>
<evidence type="ECO:0000256" key="3">
    <source>
        <dbReference type="ARBA" id="ARBA00022679"/>
    </source>
</evidence>
<comment type="caution">
    <text evidence="7">The sequence shown here is derived from an EMBL/GenBank/DDBJ whole genome shotgun (WGS) entry which is preliminary data.</text>
</comment>
<dbReference type="InterPro" id="IPR000092">
    <property type="entry name" value="Polyprenyl_synt"/>
</dbReference>
<evidence type="ECO:0000313" key="7">
    <source>
        <dbReference type="EMBL" id="MFE9226510.1"/>
    </source>
</evidence>
<comment type="similarity">
    <text evidence="2 6">Belongs to the FPP/GGPP synthase family.</text>
</comment>
<dbReference type="RefSeq" id="WP_358279034.1">
    <property type="nucleotide sequence ID" value="NZ_JBEYGJ010000004.1"/>
</dbReference>
<comment type="cofactor">
    <cofactor evidence="1">
        <name>Mg(2+)</name>
        <dbReference type="ChEBI" id="CHEBI:18420"/>
    </cofactor>
</comment>
<dbReference type="PANTHER" id="PTHR12001">
    <property type="entry name" value="GERANYLGERANYL PYROPHOSPHATE SYNTHASE"/>
    <property type="match status" value="1"/>
</dbReference>
<protein>
    <submittedName>
        <fullName evidence="7">Polyprenyl synthetase family protein</fullName>
    </submittedName>
</protein>
<keyword evidence="8" id="KW-1185">Reference proteome</keyword>
<reference evidence="7 8" key="1">
    <citation type="submission" date="2024-10" db="EMBL/GenBank/DDBJ databases">
        <title>The Natural Products Discovery Center: Release of the First 8490 Sequenced Strains for Exploring Actinobacteria Biosynthetic Diversity.</title>
        <authorList>
            <person name="Kalkreuter E."/>
            <person name="Kautsar S.A."/>
            <person name="Yang D."/>
            <person name="Bader C.D."/>
            <person name="Teijaro C.N."/>
            <person name="Fluegel L."/>
            <person name="Davis C.M."/>
            <person name="Simpson J.R."/>
            <person name="Lauterbach L."/>
            <person name="Steele A.D."/>
            <person name="Gui C."/>
            <person name="Meng S."/>
            <person name="Li G."/>
            <person name="Viehrig K."/>
            <person name="Ye F."/>
            <person name="Su P."/>
            <person name="Kiefer A.F."/>
            <person name="Nichols A."/>
            <person name="Cepeda A.J."/>
            <person name="Yan W."/>
            <person name="Fan B."/>
            <person name="Jiang Y."/>
            <person name="Adhikari A."/>
            <person name="Zheng C.-J."/>
            <person name="Schuster L."/>
            <person name="Cowan T.M."/>
            <person name="Smanski M.J."/>
            <person name="Chevrette M.G."/>
            <person name="De Carvalho L.P.S."/>
            <person name="Shen B."/>
        </authorList>
    </citation>
    <scope>NUCLEOTIDE SEQUENCE [LARGE SCALE GENOMIC DNA]</scope>
    <source>
        <strain evidence="7 8">NPDC007066</strain>
    </source>
</reference>
<evidence type="ECO:0000256" key="6">
    <source>
        <dbReference type="RuleBase" id="RU004466"/>
    </source>
</evidence>
<evidence type="ECO:0000256" key="1">
    <source>
        <dbReference type="ARBA" id="ARBA00001946"/>
    </source>
</evidence>
<organism evidence="7 8">
    <name type="scientific">Streptomyces massasporeus</name>
    <dbReference type="NCBI Taxonomy" id="67324"/>
    <lineage>
        <taxon>Bacteria</taxon>
        <taxon>Bacillati</taxon>
        <taxon>Actinomycetota</taxon>
        <taxon>Actinomycetes</taxon>
        <taxon>Kitasatosporales</taxon>
        <taxon>Streptomycetaceae</taxon>
        <taxon>Streptomyces</taxon>
    </lineage>
</organism>
<sequence>MIYDSHWSDIRSEIRLALARHLNEIGLPCDIVSRLSHRGRLNRASLFLILADPGDTKENRESIVTLAVGLEMIHKASVIRDDVEDRDILRRGLPTELSLMGPAGALALSDVLLAHGLATIFRVKPTAMHQILNTLASMSSGQFHDVHSGIAISDPFDVAERKTGSLLALVFWMGALCSSRSREDRRLLHSIGLQLGTAFQLVNDINNVTRDEGRGKDIRSDLAERRNSSIALLMSRQGAGTDEAPTETDISAAVDQARAEVARRLDEAKALASQLDEPLPVRLHLLINDEATARDFVNDQQALI</sequence>
<gene>
    <name evidence="7" type="ORF">ACFYM3_18090</name>
</gene>
<evidence type="ECO:0000256" key="5">
    <source>
        <dbReference type="ARBA" id="ARBA00022842"/>
    </source>
</evidence>
<dbReference type="Gene3D" id="1.10.600.10">
    <property type="entry name" value="Farnesyl Diphosphate Synthase"/>
    <property type="match status" value="1"/>
</dbReference>
<dbReference type="Proteomes" id="UP001601288">
    <property type="component" value="Unassembled WGS sequence"/>
</dbReference>
<dbReference type="InterPro" id="IPR033749">
    <property type="entry name" value="Polyprenyl_synt_CS"/>
</dbReference>
<dbReference type="PANTHER" id="PTHR12001:SF85">
    <property type="entry name" value="SHORT CHAIN ISOPRENYL DIPHOSPHATE SYNTHASE"/>
    <property type="match status" value="1"/>
</dbReference>
<keyword evidence="5" id="KW-0460">Magnesium</keyword>
<dbReference type="PROSITE" id="PS00723">
    <property type="entry name" value="POLYPRENYL_SYNTHASE_1"/>
    <property type="match status" value="1"/>
</dbReference>
<keyword evidence="3 6" id="KW-0808">Transferase</keyword>
<name>A0ABW6LDH6_9ACTN</name>
<proteinExistence type="inferred from homology"/>
<accession>A0ABW6LDH6</accession>
<dbReference type="InterPro" id="IPR008949">
    <property type="entry name" value="Isoprenoid_synthase_dom_sf"/>
</dbReference>
<dbReference type="Pfam" id="PF00348">
    <property type="entry name" value="polyprenyl_synt"/>
    <property type="match status" value="1"/>
</dbReference>
<keyword evidence="4" id="KW-0479">Metal-binding</keyword>